<organism evidence="7 8">
    <name type="scientific">Scophthalmus maximus</name>
    <name type="common">Turbot</name>
    <name type="synonym">Psetta maxima</name>
    <dbReference type="NCBI Taxonomy" id="52904"/>
    <lineage>
        <taxon>Eukaryota</taxon>
        <taxon>Metazoa</taxon>
        <taxon>Chordata</taxon>
        <taxon>Craniata</taxon>
        <taxon>Vertebrata</taxon>
        <taxon>Euteleostomi</taxon>
        <taxon>Actinopterygii</taxon>
        <taxon>Neopterygii</taxon>
        <taxon>Teleostei</taxon>
        <taxon>Neoteleostei</taxon>
        <taxon>Acanthomorphata</taxon>
        <taxon>Carangaria</taxon>
        <taxon>Pleuronectiformes</taxon>
        <taxon>Pleuronectoidei</taxon>
        <taxon>Scophthalmidae</taxon>
        <taxon>Scophthalmus</taxon>
    </lineage>
</organism>
<evidence type="ECO:0000256" key="3">
    <source>
        <dbReference type="ARBA" id="ARBA00022490"/>
    </source>
</evidence>
<dbReference type="PANTHER" id="PTHR14871:SF1">
    <property type="entry name" value="DYNEIN REGULATORY COMPLEX PROTEIN 9"/>
    <property type="match status" value="1"/>
</dbReference>
<keyword evidence="8" id="KW-1185">Reference proteome</keyword>
<evidence type="ECO:0000256" key="1">
    <source>
        <dbReference type="ARBA" id="ARBA00004245"/>
    </source>
</evidence>
<evidence type="ECO:0000256" key="2">
    <source>
        <dbReference type="ARBA" id="ARBA00004316"/>
    </source>
</evidence>
<dbReference type="STRING" id="52904.ENSSMAP00000016400"/>
<evidence type="ECO:0000313" key="8">
    <source>
        <dbReference type="Proteomes" id="UP000246464"/>
    </source>
</evidence>
<keyword evidence="5" id="KW-0966">Cell projection</keyword>
<evidence type="ECO:0000256" key="5">
    <source>
        <dbReference type="ARBA" id="ARBA00023273"/>
    </source>
</evidence>
<dbReference type="Proteomes" id="UP000246464">
    <property type="component" value="Chromosome 1"/>
</dbReference>
<evidence type="ECO:0000256" key="6">
    <source>
        <dbReference type="SAM" id="Coils"/>
    </source>
</evidence>
<feature type="coiled-coil region" evidence="6">
    <location>
        <begin position="103"/>
        <end position="137"/>
    </location>
</feature>
<dbReference type="GO" id="GO:0044782">
    <property type="term" value="P:cilium organization"/>
    <property type="evidence" value="ECO:0007669"/>
    <property type="project" value="TreeGrafter"/>
</dbReference>
<gene>
    <name evidence="7" type="ORF">SMAX5B_005011</name>
</gene>
<dbReference type="AlphaFoldDB" id="A0A2U9AZQ9"/>
<dbReference type="GO" id="GO:0005737">
    <property type="term" value="C:cytoplasm"/>
    <property type="evidence" value="ECO:0007669"/>
    <property type="project" value="TreeGrafter"/>
</dbReference>
<reference evidence="7 8" key="1">
    <citation type="submission" date="2017-12" db="EMBL/GenBank/DDBJ databases">
        <title>Integrating genomic resources of turbot (Scophthalmus maximus) in depth evaluation of genetic and physical mapping variation across individuals.</title>
        <authorList>
            <person name="Martinez P."/>
        </authorList>
    </citation>
    <scope>NUCLEOTIDE SEQUENCE [LARGE SCALE GENOMIC DNA]</scope>
</reference>
<dbReference type="GO" id="GO:0031514">
    <property type="term" value="C:motile cilium"/>
    <property type="evidence" value="ECO:0007669"/>
    <property type="project" value="TreeGrafter"/>
</dbReference>
<comment type="subcellular location">
    <subcellularLocation>
        <location evidence="2">Cell projection</location>
    </subcellularLocation>
    <subcellularLocation>
        <location evidence="1">Cytoplasm</location>
        <location evidence="1">Cytoskeleton</location>
    </subcellularLocation>
</comment>
<sequence length="238" mass="27924">MSLSLVQSLRLAAVLEDCSDQLDILGYTLTVQVGRERGAAAAQERTRLTKLRRDCQYVKQQISKLHSELEGEQSFTSILQVVEEEEQRKKAENMQRFFSITAFVGKREAKMELEQRKRALRRQQEALQRKTEKLEELYWLTKELNRQLDEQSLNAAIRRSLVENDTELQLQWAQKKTGQAERLLEDQLQLLQKQLEEEARVHEESEKFLRNRQEVTPPTRLNAVFSEAVVHEFSVNRV</sequence>
<dbReference type="PANTHER" id="PTHR14871">
    <property type="entry name" value="DYNEIN REGULATORY COMPLEX PROTEIN 9"/>
    <property type="match status" value="1"/>
</dbReference>
<proteinExistence type="predicted"/>
<evidence type="ECO:0000313" key="7">
    <source>
        <dbReference type="EMBL" id="AWO97087.1"/>
    </source>
</evidence>
<evidence type="ECO:0000256" key="4">
    <source>
        <dbReference type="ARBA" id="ARBA00023212"/>
    </source>
</evidence>
<dbReference type="InterPro" id="IPR042618">
    <property type="entry name" value="IQCG"/>
</dbReference>
<dbReference type="GO" id="GO:0005856">
    <property type="term" value="C:cytoskeleton"/>
    <property type="evidence" value="ECO:0007669"/>
    <property type="project" value="UniProtKB-SubCell"/>
</dbReference>
<accession>A0A2U9AZQ9</accession>
<keyword evidence="4" id="KW-0206">Cytoskeleton</keyword>
<keyword evidence="3" id="KW-0963">Cytoplasm</keyword>
<name>A0A2U9AZQ9_SCOMX</name>
<protein>
    <submittedName>
        <fullName evidence="7">Putative IQ domain-containing protein G-like</fullName>
    </submittedName>
</protein>
<feature type="coiled-coil region" evidence="6">
    <location>
        <begin position="181"/>
        <end position="212"/>
    </location>
</feature>
<keyword evidence="6" id="KW-0175">Coiled coil</keyword>
<dbReference type="EMBL" id="CP026243">
    <property type="protein sequence ID" value="AWO97087.1"/>
    <property type="molecule type" value="Genomic_DNA"/>
</dbReference>